<dbReference type="SUPFAM" id="SSF53383">
    <property type="entry name" value="PLP-dependent transferases"/>
    <property type="match status" value="1"/>
</dbReference>
<name>G0QJA3_ICHMU</name>
<accession>G0QJA3</accession>
<dbReference type="AlphaFoldDB" id="G0QJA3"/>
<dbReference type="InterPro" id="IPR050087">
    <property type="entry name" value="AON_synthase_class-II"/>
</dbReference>
<dbReference type="RefSeq" id="XP_004040016.1">
    <property type="nucleotide sequence ID" value="XM_004039968.1"/>
</dbReference>
<dbReference type="Proteomes" id="UP000008983">
    <property type="component" value="Unassembled WGS sequence"/>
</dbReference>
<dbReference type="EMBL" id="GL983053">
    <property type="protein sequence ID" value="EGR34712.1"/>
    <property type="molecule type" value="Genomic_DNA"/>
</dbReference>
<dbReference type="PANTHER" id="PTHR13693:SF103">
    <property type="entry name" value="AMINOTRANSFERASE CLASS I_CLASSII DOMAIN-CONTAINING PROTEIN"/>
    <property type="match status" value="1"/>
</dbReference>
<evidence type="ECO:0000256" key="3">
    <source>
        <dbReference type="SAM" id="MobiDB-lite"/>
    </source>
</evidence>
<dbReference type="InterPro" id="IPR015422">
    <property type="entry name" value="PyrdxlP-dep_Trfase_small"/>
</dbReference>
<dbReference type="GO" id="GO:0030170">
    <property type="term" value="F:pyridoxal phosphate binding"/>
    <property type="evidence" value="ECO:0007669"/>
    <property type="project" value="InterPro"/>
</dbReference>
<dbReference type="OrthoDB" id="65434at2759"/>
<dbReference type="InterPro" id="IPR004839">
    <property type="entry name" value="Aminotransferase_I/II_large"/>
</dbReference>
<dbReference type="InterPro" id="IPR015421">
    <property type="entry name" value="PyrdxlP-dep_Trfase_major"/>
</dbReference>
<dbReference type="Gene3D" id="3.40.640.10">
    <property type="entry name" value="Type I PLP-dependent aspartate aminotransferase-like (Major domain)"/>
    <property type="match status" value="1"/>
</dbReference>
<organism evidence="5 6">
    <name type="scientific">Ichthyophthirius multifiliis</name>
    <name type="common">White spot disease agent</name>
    <name type="synonym">Ich</name>
    <dbReference type="NCBI Taxonomy" id="5932"/>
    <lineage>
        <taxon>Eukaryota</taxon>
        <taxon>Sar</taxon>
        <taxon>Alveolata</taxon>
        <taxon>Ciliophora</taxon>
        <taxon>Intramacronucleata</taxon>
        <taxon>Oligohymenophorea</taxon>
        <taxon>Hymenostomatida</taxon>
        <taxon>Ophryoglenina</taxon>
        <taxon>Ichthyophthirius</taxon>
    </lineage>
</organism>
<feature type="domain" description="Aminotransferase class I/classII large" evidence="4">
    <location>
        <begin position="86"/>
        <end position="430"/>
    </location>
</feature>
<keyword evidence="2" id="KW-0808">Transferase</keyword>
<comment type="cofactor">
    <cofactor evidence="1">
        <name>pyridoxal 5'-phosphate</name>
        <dbReference type="ChEBI" id="CHEBI:597326"/>
    </cofactor>
</comment>
<dbReference type="PANTHER" id="PTHR13693">
    <property type="entry name" value="CLASS II AMINOTRANSFERASE/8-AMINO-7-OXONONANOATE SYNTHASE"/>
    <property type="match status" value="1"/>
</dbReference>
<dbReference type="Gene3D" id="3.90.1150.10">
    <property type="entry name" value="Aspartate Aminotransferase, domain 1"/>
    <property type="match status" value="1"/>
</dbReference>
<protein>
    <recommendedName>
        <fullName evidence="4">Aminotransferase class I/classII large domain-containing protein</fullName>
    </recommendedName>
</protein>
<feature type="region of interest" description="Disordered" evidence="3">
    <location>
        <begin position="455"/>
        <end position="481"/>
    </location>
</feature>
<dbReference type="GO" id="GO:0016740">
    <property type="term" value="F:transferase activity"/>
    <property type="evidence" value="ECO:0007669"/>
    <property type="project" value="UniProtKB-KW"/>
</dbReference>
<evidence type="ECO:0000259" key="4">
    <source>
        <dbReference type="Pfam" id="PF00155"/>
    </source>
</evidence>
<evidence type="ECO:0000313" key="6">
    <source>
        <dbReference type="Proteomes" id="UP000008983"/>
    </source>
</evidence>
<keyword evidence="6" id="KW-1185">Reference proteome</keyword>
<dbReference type="OMA" id="FFTRHMY"/>
<dbReference type="InterPro" id="IPR015424">
    <property type="entry name" value="PyrdxlP-dep_Trfase"/>
</dbReference>
<sequence>MKNYQSTAIYPTGLPSRSIELDDLFIDYNTLHHPRGKNIFDRCKSMSTFLDKMRKTNLYLYSRRTLSPPGAECYGMDEFGEAFYGLNFASADYLGLSQSESSKQAAIEAAQDYGVNSCGSPLAFGGHKYYYQLIEELREFWGVRNVMILSTGWMAGFGAIKGLIKAHDHIVMDSLSHNCLLEGAKASTKNIYKVKHLCNESFENKIKELRAQYPEDGIFVITEGLFSMNADIPDLVGLQKICKKYDAFLMIDCAHDFGCLGPTGKGSWEAQGLTDLSNVLLMAGGSKCLSTNLGFIGCSDKHVIEFLKTHCTVFMFTNAVNPIQCNTALAQLRILKSEYGNQIRQKCKDNYNYVKKKLNDLGYQILGQPSPILIVYIGNEIVCRLVSRLMMDNEVHVNGIEYPVVAMNEARLRLNLQPQHGEENMDIFVDIFDKVFKQAVKIFDEAMEVYQKKQEKRLEKEETKSDNQEQKFENIKNQAKL</sequence>
<dbReference type="STRING" id="857967.G0QJA3"/>
<evidence type="ECO:0000256" key="1">
    <source>
        <dbReference type="ARBA" id="ARBA00001933"/>
    </source>
</evidence>
<evidence type="ECO:0000313" key="5">
    <source>
        <dbReference type="EMBL" id="EGR34712.1"/>
    </source>
</evidence>
<dbReference type="Pfam" id="PF00155">
    <property type="entry name" value="Aminotran_1_2"/>
    <property type="match status" value="1"/>
</dbReference>
<dbReference type="InParanoid" id="G0QJA3"/>
<reference evidence="5 6" key="1">
    <citation type="submission" date="2011-07" db="EMBL/GenBank/DDBJ databases">
        <authorList>
            <person name="Coyne R."/>
            <person name="Brami D."/>
            <person name="Johnson J."/>
            <person name="Hostetler J."/>
            <person name="Hannick L."/>
            <person name="Clark T."/>
            <person name="Cassidy-Hanley D."/>
            <person name="Inman J."/>
        </authorList>
    </citation>
    <scope>NUCLEOTIDE SEQUENCE [LARGE SCALE GENOMIC DNA]</scope>
    <source>
        <strain evidence="5 6">G5</strain>
    </source>
</reference>
<evidence type="ECO:0000256" key="2">
    <source>
        <dbReference type="ARBA" id="ARBA00022679"/>
    </source>
</evidence>
<feature type="compositionally biased region" description="Basic and acidic residues" evidence="3">
    <location>
        <begin position="455"/>
        <end position="474"/>
    </location>
</feature>
<dbReference type="eggNOG" id="KOG1357">
    <property type="taxonomic scope" value="Eukaryota"/>
</dbReference>
<dbReference type="GeneID" id="14910899"/>
<proteinExistence type="predicted"/>
<gene>
    <name evidence="5" type="ORF">IMG5_003450</name>
</gene>